<accession>A0ABS7A2G4</accession>
<sequence length="124" mass="12463">MTAALGRAFALAIPAFVVAQFLLVGLGVFADGAAWNLHRSVGAAMALPVLGLAILACTTPALLPLRSPASALAGLYAMQFGWLGLGAALDIPALRAAHAVNGLAIAATGDVLLRRLRQPVAAIG</sequence>
<gene>
    <name evidence="2" type="ORF">KPL78_00770</name>
</gene>
<evidence type="ECO:0000313" key="3">
    <source>
        <dbReference type="Proteomes" id="UP001196565"/>
    </source>
</evidence>
<dbReference type="Pfam" id="PF19728">
    <property type="entry name" value="DUF6220"/>
    <property type="match status" value="1"/>
</dbReference>
<keyword evidence="1" id="KW-0812">Transmembrane</keyword>
<dbReference type="Proteomes" id="UP001196565">
    <property type="component" value="Unassembled WGS sequence"/>
</dbReference>
<proteinExistence type="predicted"/>
<keyword evidence="1" id="KW-0472">Membrane</keyword>
<evidence type="ECO:0000313" key="2">
    <source>
        <dbReference type="EMBL" id="MBW6396353.1"/>
    </source>
</evidence>
<dbReference type="RefSeq" id="WP_219760737.1">
    <property type="nucleotide sequence ID" value="NZ_JAHYBZ010000001.1"/>
</dbReference>
<keyword evidence="3" id="KW-1185">Reference proteome</keyword>
<keyword evidence="1" id="KW-1133">Transmembrane helix</keyword>
<name>A0ABS7A2G4_9PROT</name>
<dbReference type="EMBL" id="JAHYBZ010000001">
    <property type="protein sequence ID" value="MBW6396353.1"/>
    <property type="molecule type" value="Genomic_DNA"/>
</dbReference>
<dbReference type="InterPro" id="IPR046192">
    <property type="entry name" value="DUF6220"/>
</dbReference>
<feature type="transmembrane region" description="Helical" evidence="1">
    <location>
        <begin position="40"/>
        <end position="63"/>
    </location>
</feature>
<reference evidence="2 3" key="1">
    <citation type="submission" date="2021-07" db="EMBL/GenBank/DDBJ databases">
        <authorList>
            <person name="So Y."/>
        </authorList>
    </citation>
    <scope>NUCLEOTIDE SEQUENCE [LARGE SCALE GENOMIC DNA]</scope>
    <source>
        <strain evidence="2 3">HJA6</strain>
    </source>
</reference>
<organism evidence="2 3">
    <name type="scientific">Roseomonas alba</name>
    <dbReference type="NCBI Taxonomy" id="2846776"/>
    <lineage>
        <taxon>Bacteria</taxon>
        <taxon>Pseudomonadati</taxon>
        <taxon>Pseudomonadota</taxon>
        <taxon>Alphaproteobacteria</taxon>
        <taxon>Acetobacterales</taxon>
        <taxon>Roseomonadaceae</taxon>
        <taxon>Roseomonas</taxon>
    </lineage>
</organism>
<protein>
    <submittedName>
        <fullName evidence="2">Uncharacterized protein</fullName>
    </submittedName>
</protein>
<evidence type="ECO:0000256" key="1">
    <source>
        <dbReference type="SAM" id="Phobius"/>
    </source>
</evidence>
<feature type="transmembrane region" description="Helical" evidence="1">
    <location>
        <begin position="70"/>
        <end position="89"/>
    </location>
</feature>
<comment type="caution">
    <text evidence="2">The sequence shown here is derived from an EMBL/GenBank/DDBJ whole genome shotgun (WGS) entry which is preliminary data.</text>
</comment>